<proteinExistence type="predicted"/>
<evidence type="ECO:0000313" key="1">
    <source>
        <dbReference type="EMBL" id="OWK34423.1"/>
    </source>
</evidence>
<dbReference type="EMBL" id="NIDE01000020">
    <property type="protein sequence ID" value="OWK34423.1"/>
    <property type="molecule type" value="Genomic_DNA"/>
</dbReference>
<reference evidence="2" key="1">
    <citation type="submission" date="2017-06" db="EMBL/GenBank/DDBJ databases">
        <title>Genome analysis of Fimbriiglobus ruber SP5, the first member of the order Planctomycetales with confirmed chitinolytic capability.</title>
        <authorList>
            <person name="Ravin N.V."/>
            <person name="Rakitin A.L."/>
            <person name="Ivanova A.A."/>
            <person name="Beletsky A.V."/>
            <person name="Kulichevskaya I.S."/>
            <person name="Mardanov A.V."/>
            <person name="Dedysh S.N."/>
        </authorList>
    </citation>
    <scope>NUCLEOTIDE SEQUENCE [LARGE SCALE GENOMIC DNA]</scope>
    <source>
        <strain evidence="2">SP5</strain>
    </source>
</reference>
<name>A0A225D0G1_9BACT</name>
<dbReference type="RefSeq" id="WP_088260714.1">
    <property type="nucleotide sequence ID" value="NZ_NIDE01000020.1"/>
</dbReference>
<organism evidence="1 2">
    <name type="scientific">Fimbriiglobus ruber</name>
    <dbReference type="NCBI Taxonomy" id="1908690"/>
    <lineage>
        <taxon>Bacteria</taxon>
        <taxon>Pseudomonadati</taxon>
        <taxon>Planctomycetota</taxon>
        <taxon>Planctomycetia</taxon>
        <taxon>Gemmatales</taxon>
        <taxon>Gemmataceae</taxon>
        <taxon>Fimbriiglobus</taxon>
    </lineage>
</organism>
<keyword evidence="2" id="KW-1185">Reference proteome</keyword>
<sequence length="154" mass="17277">MVRTPTHLLTASVVVAALFGVAAVDPKSWRGNSLEGVPEDPESKETRILLERRGETVNLRIARKDALLEDLIHGYRSLVQVADEFVELDMLAPTYIDLIRAQYPGSTDVERAANMVFEYIPAKQLPRDVEVRVLTRLRHEYEAAFGHPTASTVH</sequence>
<dbReference type="AlphaFoldDB" id="A0A225D0G1"/>
<protein>
    <submittedName>
        <fullName evidence="1">Uncharacterized protein</fullName>
    </submittedName>
</protein>
<dbReference type="Proteomes" id="UP000214646">
    <property type="component" value="Unassembled WGS sequence"/>
</dbReference>
<evidence type="ECO:0000313" key="2">
    <source>
        <dbReference type="Proteomes" id="UP000214646"/>
    </source>
</evidence>
<comment type="caution">
    <text evidence="1">The sequence shown here is derived from an EMBL/GenBank/DDBJ whole genome shotgun (WGS) entry which is preliminary data.</text>
</comment>
<gene>
    <name evidence="1" type="ORF">FRUB_10394</name>
</gene>
<accession>A0A225D0G1</accession>